<evidence type="ECO:0000256" key="1">
    <source>
        <dbReference type="ARBA" id="ARBA00022516"/>
    </source>
</evidence>
<dbReference type="GO" id="GO:0016020">
    <property type="term" value="C:membrane"/>
    <property type="evidence" value="ECO:0007669"/>
    <property type="project" value="GOC"/>
</dbReference>
<sequence>MPTYSISDIAAALGLEALGDTDIRVSGVAEPAMASEEHLALAMKPEYAEQLSEGRARAALLWEGADWQAMGLSAVLLPKRPRHTLSGVSAMMDPGQGYHEGIHPMAVIDPSARLGEGVSVGPFTVIGAGVSIGAGSVIGPQVNIGWNTTIGASALIHAGARIGARCTIGARFIAQPNAVIGGDGFSFVTPEPSGVEKVRESLGKEAGGEAQAWARIHSLGGVTIADDVEVGANACIDRGTVRDTMIGAGTKIDNLVQVGHNTIVGENCLLCGLSGIAGSAKVGNNVVMAGQSGLVDNVFVGDNVVIGAGAKVLANVPAGRAMLGYPAIKMDQHVESYKGMRRLPRLFRDVAELKKAVSKLTGNE</sequence>
<organism evidence="7 8">
    <name type="scientific">Salipiger bermudensis (strain DSM 26914 / JCM 13377 / KCTC 12554 / HTCC2601)</name>
    <name type="common">Pelagibaca bermudensis</name>
    <dbReference type="NCBI Taxonomy" id="314265"/>
    <lineage>
        <taxon>Bacteria</taxon>
        <taxon>Pseudomonadati</taxon>
        <taxon>Pseudomonadota</taxon>
        <taxon>Alphaproteobacteria</taxon>
        <taxon>Rhodobacterales</taxon>
        <taxon>Roseobacteraceae</taxon>
        <taxon>Salipiger</taxon>
    </lineage>
</organism>
<keyword evidence="8" id="KW-1185">Reference proteome</keyword>
<dbReference type="EC" id="2.3.1.191" evidence="6"/>
<comment type="subunit">
    <text evidence="6">Homotrimer.</text>
</comment>
<keyword evidence="4 6" id="KW-0443">Lipid metabolism</keyword>
<evidence type="ECO:0000256" key="6">
    <source>
        <dbReference type="HAMAP-Rule" id="MF_00523"/>
    </source>
</evidence>
<dbReference type="CDD" id="cd03352">
    <property type="entry name" value="LbH_LpxD"/>
    <property type="match status" value="1"/>
</dbReference>
<dbReference type="OrthoDB" id="9784739at2"/>
<gene>
    <name evidence="6" type="primary">lpxD</name>
    <name evidence="7" type="ORF">R2601_24509</name>
</gene>
<dbReference type="InterPro" id="IPR011004">
    <property type="entry name" value="Trimer_LpxA-like_sf"/>
</dbReference>
<comment type="catalytic activity">
    <reaction evidence="6">
        <text>a UDP-3-O-[(3R)-3-hydroxyacyl]-alpha-D-glucosamine + a (3R)-hydroxyacyl-[ACP] = a UDP-2-N,3-O-bis[(3R)-3-hydroxyacyl]-alpha-D-glucosamine + holo-[ACP] + H(+)</text>
        <dbReference type="Rhea" id="RHEA:53836"/>
        <dbReference type="Rhea" id="RHEA-COMP:9685"/>
        <dbReference type="Rhea" id="RHEA-COMP:9945"/>
        <dbReference type="ChEBI" id="CHEBI:15378"/>
        <dbReference type="ChEBI" id="CHEBI:64479"/>
        <dbReference type="ChEBI" id="CHEBI:78827"/>
        <dbReference type="ChEBI" id="CHEBI:137740"/>
        <dbReference type="ChEBI" id="CHEBI:137748"/>
        <dbReference type="EC" id="2.3.1.191"/>
    </reaction>
</comment>
<comment type="function">
    <text evidence="6">Catalyzes the N-acylation of UDP-3-O-acylglucosamine using 3-hydroxyacyl-ACP as the acyl donor. Is involved in the biosynthesis of lipid A, a phosphorylated glycolipid that anchors the lipopolysaccharide to the outer membrane of the cell.</text>
</comment>
<dbReference type="eggNOG" id="COG1044">
    <property type="taxonomic scope" value="Bacteria"/>
</dbReference>
<dbReference type="EMBL" id="AATQ01000096">
    <property type="protein sequence ID" value="EAU43402.1"/>
    <property type="molecule type" value="Genomic_DNA"/>
</dbReference>
<evidence type="ECO:0000256" key="3">
    <source>
        <dbReference type="ARBA" id="ARBA00022679"/>
    </source>
</evidence>
<dbReference type="GO" id="GO:0009245">
    <property type="term" value="P:lipid A biosynthetic process"/>
    <property type="evidence" value="ECO:0007669"/>
    <property type="project" value="UniProtKB-UniRule"/>
</dbReference>
<dbReference type="NCBIfam" id="TIGR01853">
    <property type="entry name" value="lipid_A_lpxD"/>
    <property type="match status" value="1"/>
</dbReference>
<dbReference type="HAMAP" id="MF_00523">
    <property type="entry name" value="LpxD"/>
    <property type="match status" value="1"/>
</dbReference>
<dbReference type="STRING" id="314265.R2601_24509"/>
<dbReference type="Pfam" id="PF00132">
    <property type="entry name" value="Hexapep"/>
    <property type="match status" value="1"/>
</dbReference>
<reference evidence="7 8" key="1">
    <citation type="journal article" date="2010" name="J. Bacteriol.">
        <title>Genome sequences of Pelagibaca bermudensis HTCC2601T and Maritimibacter alkaliphilus HTCC2654T, the type strains of two marine Roseobacter genera.</title>
        <authorList>
            <person name="Thrash J.C."/>
            <person name="Cho J.C."/>
            <person name="Ferriera S."/>
            <person name="Johnson J."/>
            <person name="Vergin K.L."/>
            <person name="Giovannoni S.J."/>
        </authorList>
    </citation>
    <scope>NUCLEOTIDE SEQUENCE [LARGE SCALE GENOMIC DNA]</scope>
    <source>
        <strain evidence="8">DSM 26914 / JCM 13377 / KCTC 12554 / HTCC2601</strain>
    </source>
</reference>
<comment type="pathway">
    <text evidence="6">Bacterial outer membrane biogenesis; LPS lipid A biosynthesis.</text>
</comment>
<dbReference type="AlphaFoldDB" id="Q0FGT3"/>
<dbReference type="Gene3D" id="2.160.10.10">
    <property type="entry name" value="Hexapeptide repeat proteins"/>
    <property type="match status" value="1"/>
</dbReference>
<dbReference type="SUPFAM" id="SSF51161">
    <property type="entry name" value="Trimeric LpxA-like enzymes"/>
    <property type="match status" value="1"/>
</dbReference>
<keyword evidence="5 6" id="KW-0012">Acyltransferase</keyword>
<comment type="caution">
    <text evidence="7">The sequence shown here is derived from an EMBL/GenBank/DDBJ whole genome shotgun (WGS) entry which is preliminary data.</text>
</comment>
<dbReference type="PANTHER" id="PTHR43378">
    <property type="entry name" value="UDP-3-O-ACYLGLUCOSAMINE N-ACYLTRANSFERASE"/>
    <property type="match status" value="1"/>
</dbReference>
<dbReference type="HOGENOM" id="CLU_049865_0_0_5"/>
<evidence type="ECO:0000256" key="4">
    <source>
        <dbReference type="ARBA" id="ARBA00023098"/>
    </source>
</evidence>
<comment type="similarity">
    <text evidence="6">Belongs to the transferase hexapeptide repeat family. LpxD subfamily.</text>
</comment>
<keyword evidence="6" id="KW-0677">Repeat</keyword>
<protein>
    <recommendedName>
        <fullName evidence="6">UDP-3-O-acylglucosamine N-acyltransferase</fullName>
        <ecNumber evidence="6">2.3.1.191</ecNumber>
    </recommendedName>
</protein>
<dbReference type="NCBIfam" id="NF002060">
    <property type="entry name" value="PRK00892.1"/>
    <property type="match status" value="1"/>
</dbReference>
<dbReference type="InterPro" id="IPR001451">
    <property type="entry name" value="Hexapep"/>
</dbReference>
<keyword evidence="3 6" id="KW-0808">Transferase</keyword>
<keyword evidence="1 6" id="KW-0444">Lipid biosynthesis</keyword>
<dbReference type="GO" id="GO:0103118">
    <property type="term" value="F:UDP-3-O-[(3R)-3-hydroxyacyl]-glucosamine N-acyltransferase activity"/>
    <property type="evidence" value="ECO:0007669"/>
    <property type="project" value="UniProtKB-EC"/>
</dbReference>
<feature type="active site" description="Proton acceptor" evidence="6">
    <location>
        <position position="260"/>
    </location>
</feature>
<keyword evidence="2 6" id="KW-0441">Lipid A biosynthesis</keyword>
<proteinExistence type="inferred from homology"/>
<dbReference type="RefSeq" id="WP_007800358.1">
    <property type="nucleotide sequence ID" value="NZ_DS022276.1"/>
</dbReference>
<dbReference type="Proteomes" id="UP000006230">
    <property type="component" value="Unassembled WGS sequence"/>
</dbReference>
<dbReference type="GeneID" id="92502410"/>
<evidence type="ECO:0000313" key="8">
    <source>
        <dbReference type="Proteomes" id="UP000006230"/>
    </source>
</evidence>
<dbReference type="GO" id="GO:0016410">
    <property type="term" value="F:N-acyltransferase activity"/>
    <property type="evidence" value="ECO:0007669"/>
    <property type="project" value="InterPro"/>
</dbReference>
<accession>Q0FGT3</accession>
<dbReference type="Gene3D" id="3.40.1390.10">
    <property type="entry name" value="MurE/MurF, N-terminal domain"/>
    <property type="match status" value="1"/>
</dbReference>
<evidence type="ECO:0000256" key="5">
    <source>
        <dbReference type="ARBA" id="ARBA00023315"/>
    </source>
</evidence>
<dbReference type="InterPro" id="IPR007691">
    <property type="entry name" value="LpxD"/>
</dbReference>
<dbReference type="UniPathway" id="UPA00973"/>
<evidence type="ECO:0000256" key="2">
    <source>
        <dbReference type="ARBA" id="ARBA00022556"/>
    </source>
</evidence>
<evidence type="ECO:0000313" key="7">
    <source>
        <dbReference type="EMBL" id="EAU43402.1"/>
    </source>
</evidence>
<dbReference type="PANTHER" id="PTHR43378:SF2">
    <property type="entry name" value="UDP-3-O-ACYLGLUCOSAMINE N-ACYLTRANSFERASE 1, MITOCHONDRIAL-RELATED"/>
    <property type="match status" value="1"/>
</dbReference>
<name>Q0FGT3_SALBH</name>